<dbReference type="CDD" id="cd10033">
    <property type="entry name" value="UDG_like"/>
    <property type="match status" value="1"/>
</dbReference>
<dbReference type="OrthoDB" id="9789139at2"/>
<dbReference type="EMBL" id="FLYE01000012">
    <property type="protein sequence ID" value="SCA56327.1"/>
    <property type="molecule type" value="Genomic_DNA"/>
</dbReference>
<dbReference type="PANTHER" id="PTHR42160">
    <property type="entry name" value="URACIL-DNA GLYCOSYLASE SUPERFAMILY PROTEIN"/>
    <property type="match status" value="1"/>
</dbReference>
<gene>
    <name evidence="2" type="ORF">MTBPR1_20175</name>
</gene>
<dbReference type="SMART" id="SM00987">
    <property type="entry name" value="UreE_C"/>
    <property type="match status" value="1"/>
</dbReference>
<evidence type="ECO:0000313" key="2">
    <source>
        <dbReference type="EMBL" id="SCA56327.1"/>
    </source>
</evidence>
<feature type="domain" description="Uracil-DNA glycosylase-like" evidence="1">
    <location>
        <begin position="24"/>
        <end position="183"/>
    </location>
</feature>
<dbReference type="PANTHER" id="PTHR42160:SF1">
    <property type="entry name" value="URACIL-DNA GLYCOSYLASE SUPERFAMILY PROTEIN"/>
    <property type="match status" value="1"/>
</dbReference>
<dbReference type="SMART" id="SM00986">
    <property type="entry name" value="UDG"/>
    <property type="match status" value="1"/>
</dbReference>
<dbReference type="InterPro" id="IPR036895">
    <property type="entry name" value="Uracil-DNA_glycosylase-like_sf"/>
</dbReference>
<dbReference type="SUPFAM" id="SSF52141">
    <property type="entry name" value="Uracil-DNA glycosylase-like"/>
    <property type="match status" value="1"/>
</dbReference>
<dbReference type="InterPro" id="IPR005122">
    <property type="entry name" value="Uracil-DNA_glycosylase-like"/>
</dbReference>
<dbReference type="AlphaFoldDB" id="A0A1C3RGA0"/>
<proteinExistence type="predicted"/>
<evidence type="ECO:0000259" key="1">
    <source>
        <dbReference type="SMART" id="SM00986"/>
    </source>
</evidence>
<dbReference type="Gene3D" id="3.40.470.10">
    <property type="entry name" value="Uracil-DNA glycosylase-like domain"/>
    <property type="match status" value="1"/>
</dbReference>
<dbReference type="Pfam" id="PF03167">
    <property type="entry name" value="UDG"/>
    <property type="match status" value="1"/>
</dbReference>
<dbReference type="Proteomes" id="UP000231658">
    <property type="component" value="Unassembled WGS sequence"/>
</dbReference>
<protein>
    <submittedName>
        <fullName evidence="2">Uracil-DNA glycosylase</fullName>
    </submittedName>
</protein>
<evidence type="ECO:0000313" key="3">
    <source>
        <dbReference type="Proteomes" id="UP000231658"/>
    </source>
</evidence>
<reference evidence="2 3" key="1">
    <citation type="submission" date="2016-07" db="EMBL/GenBank/DDBJ databases">
        <authorList>
            <person name="Lefevre C.T."/>
        </authorList>
    </citation>
    <scope>NUCLEOTIDE SEQUENCE [LARGE SCALE GENOMIC DNA]</scope>
    <source>
        <strain evidence="2">PR1</strain>
    </source>
</reference>
<name>A0A1C3RGA0_9PROT</name>
<dbReference type="RefSeq" id="WP_069186999.1">
    <property type="nucleotide sequence ID" value="NZ_FLYE01000012.1"/>
</dbReference>
<accession>A0A1C3RGA0</accession>
<organism evidence="2 3">
    <name type="scientific">Candidatus Terasakiella magnetica</name>
    <dbReference type="NCBI Taxonomy" id="1867952"/>
    <lineage>
        <taxon>Bacteria</taxon>
        <taxon>Pseudomonadati</taxon>
        <taxon>Pseudomonadota</taxon>
        <taxon>Alphaproteobacteria</taxon>
        <taxon>Rhodospirillales</taxon>
        <taxon>Terasakiellaceae</taxon>
        <taxon>Terasakiella</taxon>
    </lineage>
</organism>
<sequence>MQKLLDNIRACTLCKDLPLGPRPIIRAQKSAKILIIGQAPGTKVHESGIPWNDASGERLRDWLHLDKDIFYDESRIAIMPMGLCYPGRVEKGGDLPPRPECAPAWHDKVLKELDNIKLTLLVGSYAQNHYLGKSKKKTMTETVKNWSDYLEKGYLPLPHPSWRVTNLIKKNPWFEAELVPNLRKIVKDLL</sequence>
<dbReference type="InterPro" id="IPR047124">
    <property type="entry name" value="HI_0220.2"/>
</dbReference>
<keyword evidence="3" id="KW-1185">Reference proteome</keyword>
<dbReference type="STRING" id="1867952.MTBPR1_20175"/>